<protein>
    <submittedName>
        <fullName evidence="2">Uncharacterized protein</fullName>
    </submittedName>
</protein>
<name>K2G653_9BACT</name>
<evidence type="ECO:0000256" key="1">
    <source>
        <dbReference type="SAM" id="MobiDB-lite"/>
    </source>
</evidence>
<feature type="region of interest" description="Disordered" evidence="1">
    <location>
        <begin position="16"/>
        <end position="53"/>
    </location>
</feature>
<comment type="caution">
    <text evidence="2">The sequence shown here is derived from an EMBL/GenBank/DDBJ whole genome shotgun (WGS) entry which is preliminary data.</text>
</comment>
<dbReference type="EMBL" id="AMFJ01000098">
    <property type="protein sequence ID" value="EKE29772.1"/>
    <property type="molecule type" value="Genomic_DNA"/>
</dbReference>
<gene>
    <name evidence="2" type="ORF">ACD_2C00098G0001</name>
</gene>
<dbReference type="AlphaFoldDB" id="K2G653"/>
<organism evidence="2">
    <name type="scientific">uncultured bacterium</name>
    <name type="common">gcode 4</name>
    <dbReference type="NCBI Taxonomy" id="1234023"/>
    <lineage>
        <taxon>Bacteria</taxon>
        <taxon>environmental samples</taxon>
    </lineage>
</organism>
<proteinExistence type="predicted"/>
<sequence length="53" mass="6257">MGYGIKHNKIPERYGDIGSEKEYSKQDEKQIFKPQRDCLKDKAEDHKIDKQCS</sequence>
<evidence type="ECO:0000313" key="2">
    <source>
        <dbReference type="EMBL" id="EKE29772.1"/>
    </source>
</evidence>
<accession>K2G653</accession>
<reference evidence="2" key="1">
    <citation type="journal article" date="2012" name="Science">
        <title>Fermentation, hydrogen, and sulfur metabolism in multiple uncultivated bacterial phyla.</title>
        <authorList>
            <person name="Wrighton K.C."/>
            <person name="Thomas B.C."/>
            <person name="Sharon I."/>
            <person name="Miller C.S."/>
            <person name="Castelle C.J."/>
            <person name="VerBerkmoes N.C."/>
            <person name="Wilkins M.J."/>
            <person name="Hettich R.L."/>
            <person name="Lipton M.S."/>
            <person name="Williams K.H."/>
            <person name="Long P.E."/>
            <person name="Banfield J.F."/>
        </authorList>
    </citation>
    <scope>NUCLEOTIDE SEQUENCE [LARGE SCALE GENOMIC DNA]</scope>
</reference>